<dbReference type="Proteomes" id="UP000053789">
    <property type="component" value="Unassembled WGS sequence"/>
</dbReference>
<sequence length="547" mass="60796">MAKKVRKLLSKIVNQEQIRPTNDEIIPRFDVIVKEHPPARFSDENTDGIDIEIVSGAITETLCGARIRCHYQGRISVARLGGVIEIKTNHHSQFYGLTLAHIVTGGDNDGRTSRSEPDQVDSTDSSDSDEESNGLISIPDRDIDSEHGVKSVLKSRSPQNVDALSPISNGSRFTQLEVHEASKNPPDSRPDDWKPFGRLVYYDGFVHQQLQRLENLDWALVELNDFVDDEEIYLIPLESILSQIQQVLQADSVGVPDYHDVIKAMVPLFDRQAHIQHSCHALIRKSYYAVQNPVLQKSREDVYKAGWGSTLIHADDAPLAKGLRDTEIIPKAYEEDAVFTTAIARFTSMTDAFEAQATLDANLTRLAKCNTMDLMSSRKILRLVSPQTAAQKSLRFSSTFQSTDKSSSPLLGSPPDHVSSEASSHLGTIFSAQSPETRAAMDRFPVRGWKVINEDSGSVDTGELLKDPLVYMNSSSTPSERQEYANPQLPMEAFSALSLKTNMNNGPYNNYGSLPSKVPARTLYAQCLQYGRSGPYSRSLQPYISHN</sequence>
<keyword evidence="3" id="KW-1185">Reference proteome</keyword>
<feature type="compositionally biased region" description="Low complexity" evidence="1">
    <location>
        <begin position="396"/>
        <end position="408"/>
    </location>
</feature>
<dbReference type="HOGENOM" id="CLU_497819_0_0_1"/>
<dbReference type="VEuPathDB" id="FungiDB:Z519_09942"/>
<dbReference type="GeneID" id="27702870"/>
<dbReference type="RefSeq" id="XP_016616454.1">
    <property type="nucleotide sequence ID" value="XM_016767662.1"/>
</dbReference>
<evidence type="ECO:0000313" key="3">
    <source>
        <dbReference type="Proteomes" id="UP000053789"/>
    </source>
</evidence>
<feature type="region of interest" description="Disordered" evidence="1">
    <location>
        <begin position="395"/>
        <end position="424"/>
    </location>
</feature>
<gene>
    <name evidence="2" type="ORF">Z519_09942</name>
</gene>
<accession>A0A0D2HG54</accession>
<feature type="compositionally biased region" description="Basic and acidic residues" evidence="1">
    <location>
        <begin position="108"/>
        <end position="117"/>
    </location>
</feature>
<feature type="compositionally biased region" description="Acidic residues" evidence="1">
    <location>
        <begin position="118"/>
        <end position="132"/>
    </location>
</feature>
<name>A0A0D2HG54_CLAB1</name>
<reference evidence="2" key="1">
    <citation type="submission" date="2015-01" db="EMBL/GenBank/DDBJ databases">
        <title>The Genome Sequence of Cladophialophora bantiana CBS 173.52.</title>
        <authorList>
            <consortium name="The Broad Institute Genomics Platform"/>
            <person name="Cuomo C."/>
            <person name="de Hoog S."/>
            <person name="Gorbushina A."/>
            <person name="Stielow B."/>
            <person name="Teixiera M."/>
            <person name="Abouelleil A."/>
            <person name="Chapman S.B."/>
            <person name="Priest M."/>
            <person name="Young S.K."/>
            <person name="Wortman J."/>
            <person name="Nusbaum C."/>
            <person name="Birren B."/>
        </authorList>
    </citation>
    <scope>NUCLEOTIDE SEQUENCE [LARGE SCALE GENOMIC DNA]</scope>
    <source>
        <strain evidence="2">CBS 173.52</strain>
    </source>
</reference>
<proteinExistence type="predicted"/>
<dbReference type="AlphaFoldDB" id="A0A0D2HG54"/>
<feature type="region of interest" description="Disordered" evidence="1">
    <location>
        <begin position="108"/>
        <end position="142"/>
    </location>
</feature>
<organism evidence="2 3">
    <name type="scientific">Cladophialophora bantiana (strain ATCC 10958 / CBS 173.52 / CDC B-1940 / NIH 8579)</name>
    <name type="common">Xylohypha bantiana</name>
    <dbReference type="NCBI Taxonomy" id="1442370"/>
    <lineage>
        <taxon>Eukaryota</taxon>
        <taxon>Fungi</taxon>
        <taxon>Dikarya</taxon>
        <taxon>Ascomycota</taxon>
        <taxon>Pezizomycotina</taxon>
        <taxon>Eurotiomycetes</taxon>
        <taxon>Chaetothyriomycetidae</taxon>
        <taxon>Chaetothyriales</taxon>
        <taxon>Herpotrichiellaceae</taxon>
        <taxon>Cladophialophora</taxon>
    </lineage>
</organism>
<evidence type="ECO:0000256" key="1">
    <source>
        <dbReference type="SAM" id="MobiDB-lite"/>
    </source>
</evidence>
<protein>
    <submittedName>
        <fullName evidence="2">Uncharacterized protein</fullName>
    </submittedName>
</protein>
<dbReference type="OrthoDB" id="5865767at2759"/>
<dbReference type="EMBL" id="KN846995">
    <property type="protein sequence ID" value="KIW89785.1"/>
    <property type="molecule type" value="Genomic_DNA"/>
</dbReference>
<evidence type="ECO:0000313" key="2">
    <source>
        <dbReference type="EMBL" id="KIW89785.1"/>
    </source>
</evidence>